<organism evidence="2 3">
    <name type="scientific">Trematosphaeria pertusa</name>
    <dbReference type="NCBI Taxonomy" id="390896"/>
    <lineage>
        <taxon>Eukaryota</taxon>
        <taxon>Fungi</taxon>
        <taxon>Dikarya</taxon>
        <taxon>Ascomycota</taxon>
        <taxon>Pezizomycotina</taxon>
        <taxon>Dothideomycetes</taxon>
        <taxon>Pleosporomycetidae</taxon>
        <taxon>Pleosporales</taxon>
        <taxon>Massarineae</taxon>
        <taxon>Trematosphaeriaceae</taxon>
        <taxon>Trematosphaeria</taxon>
    </lineage>
</organism>
<dbReference type="PANTHER" id="PTHR24148:SF80">
    <property type="entry name" value="HETEROKARYON INCOMPATIBILITY DOMAIN-CONTAINING PROTEIN"/>
    <property type="match status" value="1"/>
</dbReference>
<evidence type="ECO:0000259" key="1">
    <source>
        <dbReference type="Pfam" id="PF06985"/>
    </source>
</evidence>
<dbReference type="Pfam" id="PF06985">
    <property type="entry name" value="HET"/>
    <property type="match status" value="1"/>
</dbReference>
<dbReference type="PANTHER" id="PTHR24148">
    <property type="entry name" value="ANKYRIN REPEAT DOMAIN-CONTAINING PROTEIN 39 HOMOLOG-RELATED"/>
    <property type="match status" value="1"/>
</dbReference>
<dbReference type="GeneID" id="54578744"/>
<dbReference type="InterPro" id="IPR010730">
    <property type="entry name" value="HET"/>
</dbReference>
<dbReference type="RefSeq" id="XP_033691145.1">
    <property type="nucleotide sequence ID" value="XM_033825414.1"/>
</dbReference>
<accession>A0A6A6IZZ4</accession>
<sequence>MTSPLLPYDYTPLPNDDGLRILILEPALNFSDPLRARMIHRRLRDDVIELESPDPPYHAVSYTWGVPSYTEDLICDGRILKITPNVESVLRHLQKNKERYLWIDALCINQRDDAEKARQVARMGGIFGRADKVQVWLGEATEEDEIPTIFEWLKECVAKERFIQKTKEGDRLRKGVILKMEKQRRLVVRLLARPWFHRRWVLQEVALAKDATVRCGPYKTSWSWLTQGISILGPHVYRGAPWSATAVNARRKEYNIVDLLYKFDTSECRDNRDRFFSMYGICKPLESLQPKTLRGARRGIQIQPVDYSEYWADTYINTAQQFILHGYVIAVLQHVLSFGSLHQQNP</sequence>
<evidence type="ECO:0000313" key="2">
    <source>
        <dbReference type="EMBL" id="KAF2256141.1"/>
    </source>
</evidence>
<protein>
    <submittedName>
        <fullName evidence="2">HET-domain-containing protein</fullName>
    </submittedName>
</protein>
<name>A0A6A6IZZ4_9PLEO</name>
<dbReference type="InterPro" id="IPR052895">
    <property type="entry name" value="HetReg/Transcr_Mod"/>
</dbReference>
<feature type="domain" description="Heterokaryon incompatibility" evidence="1">
    <location>
        <begin position="57"/>
        <end position="204"/>
    </location>
</feature>
<evidence type="ECO:0000313" key="3">
    <source>
        <dbReference type="Proteomes" id="UP000800094"/>
    </source>
</evidence>
<dbReference type="AlphaFoldDB" id="A0A6A6IZZ4"/>
<keyword evidence="3" id="KW-1185">Reference proteome</keyword>
<gene>
    <name evidence="2" type="ORF">BU26DRAFT_472177</name>
</gene>
<dbReference type="Proteomes" id="UP000800094">
    <property type="component" value="Unassembled WGS sequence"/>
</dbReference>
<dbReference type="OrthoDB" id="2157530at2759"/>
<reference evidence="2" key="1">
    <citation type="journal article" date="2020" name="Stud. Mycol.">
        <title>101 Dothideomycetes genomes: a test case for predicting lifestyles and emergence of pathogens.</title>
        <authorList>
            <person name="Haridas S."/>
            <person name="Albert R."/>
            <person name="Binder M."/>
            <person name="Bloem J."/>
            <person name="Labutti K."/>
            <person name="Salamov A."/>
            <person name="Andreopoulos B."/>
            <person name="Baker S."/>
            <person name="Barry K."/>
            <person name="Bills G."/>
            <person name="Bluhm B."/>
            <person name="Cannon C."/>
            <person name="Castanera R."/>
            <person name="Culley D."/>
            <person name="Daum C."/>
            <person name="Ezra D."/>
            <person name="Gonzalez J."/>
            <person name="Henrissat B."/>
            <person name="Kuo A."/>
            <person name="Liang C."/>
            <person name="Lipzen A."/>
            <person name="Lutzoni F."/>
            <person name="Magnuson J."/>
            <person name="Mondo S."/>
            <person name="Nolan M."/>
            <person name="Ohm R."/>
            <person name="Pangilinan J."/>
            <person name="Park H.-J."/>
            <person name="Ramirez L."/>
            <person name="Alfaro M."/>
            <person name="Sun H."/>
            <person name="Tritt A."/>
            <person name="Yoshinaga Y."/>
            <person name="Zwiers L.-H."/>
            <person name="Turgeon B."/>
            <person name="Goodwin S."/>
            <person name="Spatafora J."/>
            <person name="Crous P."/>
            <person name="Grigoriev I."/>
        </authorList>
    </citation>
    <scope>NUCLEOTIDE SEQUENCE</scope>
    <source>
        <strain evidence="2">CBS 122368</strain>
    </source>
</reference>
<proteinExistence type="predicted"/>
<dbReference type="EMBL" id="ML987189">
    <property type="protein sequence ID" value="KAF2256141.1"/>
    <property type="molecule type" value="Genomic_DNA"/>
</dbReference>
<feature type="non-terminal residue" evidence="2">
    <location>
        <position position="346"/>
    </location>
</feature>